<keyword evidence="2" id="KW-0067">ATP-binding</keyword>
<dbReference type="SUPFAM" id="SSF52540">
    <property type="entry name" value="P-loop containing nucleoside triphosphate hydrolases"/>
    <property type="match status" value="1"/>
</dbReference>
<dbReference type="Gene3D" id="1.10.8.60">
    <property type="match status" value="1"/>
</dbReference>
<dbReference type="InterPro" id="IPR003959">
    <property type="entry name" value="ATPase_AAA_core"/>
</dbReference>
<dbReference type="InterPro" id="IPR027417">
    <property type="entry name" value="P-loop_NTPase"/>
</dbReference>
<evidence type="ECO:0000256" key="4">
    <source>
        <dbReference type="SAM" id="MobiDB-lite"/>
    </source>
</evidence>
<dbReference type="Proteomes" id="UP000034739">
    <property type="component" value="Unassembled WGS sequence"/>
</dbReference>
<dbReference type="SMART" id="SM01086">
    <property type="entry name" value="ClpB_D2-small"/>
    <property type="match status" value="1"/>
</dbReference>
<dbReference type="GO" id="GO:0005737">
    <property type="term" value="C:cytoplasm"/>
    <property type="evidence" value="ECO:0007669"/>
    <property type="project" value="TreeGrafter"/>
</dbReference>
<evidence type="ECO:0000259" key="5">
    <source>
        <dbReference type="SMART" id="SM00382"/>
    </source>
</evidence>
<evidence type="ECO:0000256" key="1">
    <source>
        <dbReference type="ARBA" id="ARBA00022741"/>
    </source>
</evidence>
<dbReference type="InterPro" id="IPR003593">
    <property type="entry name" value="AAA+_ATPase"/>
</dbReference>
<dbReference type="InterPro" id="IPR050130">
    <property type="entry name" value="ClpA_ClpB"/>
</dbReference>
<evidence type="ECO:0000256" key="3">
    <source>
        <dbReference type="ARBA" id="ARBA00023186"/>
    </source>
</evidence>
<evidence type="ECO:0000256" key="2">
    <source>
        <dbReference type="ARBA" id="ARBA00022840"/>
    </source>
</evidence>
<gene>
    <name evidence="7" type="ORF">UY16_C0010G0017</name>
</gene>
<dbReference type="Pfam" id="PF07724">
    <property type="entry name" value="AAA_2"/>
    <property type="match status" value="2"/>
</dbReference>
<name>A0A0G1U2J0_9BACT</name>
<feature type="compositionally biased region" description="Low complexity" evidence="4">
    <location>
        <begin position="397"/>
        <end position="408"/>
    </location>
</feature>
<dbReference type="Pfam" id="PF10431">
    <property type="entry name" value="ClpB_D2-small"/>
    <property type="match status" value="1"/>
</dbReference>
<proteinExistence type="predicted"/>
<dbReference type="GO" id="GO:0016887">
    <property type="term" value="F:ATP hydrolysis activity"/>
    <property type="evidence" value="ECO:0007669"/>
    <property type="project" value="InterPro"/>
</dbReference>
<protein>
    <submittedName>
        <fullName evidence="7">ATPase AAA-2 domain protein</fullName>
    </submittedName>
</protein>
<dbReference type="GO" id="GO:0034605">
    <property type="term" value="P:cellular response to heat"/>
    <property type="evidence" value="ECO:0007669"/>
    <property type="project" value="TreeGrafter"/>
</dbReference>
<evidence type="ECO:0000313" key="8">
    <source>
        <dbReference type="Proteomes" id="UP000034739"/>
    </source>
</evidence>
<feature type="domain" description="AAA+ ATPase" evidence="5">
    <location>
        <begin position="56"/>
        <end position="232"/>
    </location>
</feature>
<dbReference type="SMART" id="SM00382">
    <property type="entry name" value="AAA"/>
    <property type="match status" value="1"/>
</dbReference>
<dbReference type="PANTHER" id="PTHR11638">
    <property type="entry name" value="ATP-DEPENDENT CLP PROTEASE"/>
    <property type="match status" value="1"/>
</dbReference>
<keyword evidence="3" id="KW-0143">Chaperone</keyword>
<dbReference type="GO" id="GO:0005524">
    <property type="term" value="F:ATP binding"/>
    <property type="evidence" value="ECO:0007669"/>
    <property type="project" value="UniProtKB-KW"/>
</dbReference>
<dbReference type="InterPro" id="IPR019489">
    <property type="entry name" value="Clp_ATPase_C"/>
</dbReference>
<comment type="caution">
    <text evidence="7">The sequence shown here is derived from an EMBL/GenBank/DDBJ whole genome shotgun (WGS) entry which is preliminary data.</text>
</comment>
<dbReference type="Gene3D" id="3.40.50.300">
    <property type="entry name" value="P-loop containing nucleotide triphosphate hydrolases"/>
    <property type="match status" value="1"/>
</dbReference>
<feature type="domain" description="Clp ATPase C-terminal" evidence="6">
    <location>
        <begin position="252"/>
        <end position="344"/>
    </location>
</feature>
<dbReference type="AlphaFoldDB" id="A0A0G1U2J0"/>
<evidence type="ECO:0000313" key="7">
    <source>
        <dbReference type="EMBL" id="KKU88261.1"/>
    </source>
</evidence>
<reference evidence="7 8" key="1">
    <citation type="journal article" date="2015" name="Nature">
        <title>rRNA introns, odd ribosomes, and small enigmatic genomes across a large radiation of phyla.</title>
        <authorList>
            <person name="Brown C.T."/>
            <person name="Hug L.A."/>
            <person name="Thomas B.C."/>
            <person name="Sharon I."/>
            <person name="Castelle C.J."/>
            <person name="Singh A."/>
            <person name="Wilkins M.J."/>
            <person name="Williams K.H."/>
            <person name="Banfield J.F."/>
        </authorList>
    </citation>
    <scope>NUCLEOTIDE SEQUENCE [LARGE SCALE GENOMIC DNA]</scope>
</reference>
<dbReference type="EMBL" id="LCOY01000010">
    <property type="protein sequence ID" value="KKU88261.1"/>
    <property type="molecule type" value="Genomic_DNA"/>
</dbReference>
<dbReference type="PANTHER" id="PTHR11638:SF18">
    <property type="entry name" value="HEAT SHOCK PROTEIN 104"/>
    <property type="match status" value="1"/>
</dbReference>
<evidence type="ECO:0000259" key="6">
    <source>
        <dbReference type="SMART" id="SM01086"/>
    </source>
</evidence>
<keyword evidence="1" id="KW-0547">Nucleotide-binding</keyword>
<organism evidence="7 8">
    <name type="scientific">Candidatus Gottesmanbacteria bacterium GW2011_GWA2_47_9</name>
    <dbReference type="NCBI Taxonomy" id="1618445"/>
    <lineage>
        <taxon>Bacteria</taxon>
        <taxon>Candidatus Gottesmaniibacteriota</taxon>
    </lineage>
</organism>
<accession>A0A0G1U2J0</accession>
<sequence>MSAEYPEKLSKIQIPPLTDEISAFTSTIIGQEEAVNAFAMLLAKLRSGIRKQEPGPLATLFLAGPSGVGKTEITYALAAQLAGEQGNPRSKIIKLNCGEYQEDHMISRLIGAPPGYRGSEDAYDKNFQDPALFAQANLDNHRIFFTDRNEREQNVVIILIDEAEKASDALHRALLGVLDKGQMTIGTNRNSDFSNAVIIFTSNVGNQQAEQLRDLSSDPQLDTRQVIISAFKNAFPPETRGRIKDLIVFKSLTEEAIKQIAALKLSLVETDFAHNGIPIGLELSPSALEWIIAQGYNPSEGARALGKVIEKQIHDQLILIHLKFGIKGKQIYVDKGEEDIELVFYFNGEEQSEIPSAPEQDAVWEGQGSSANPLREPLKVTDRVNVVLRGSFQAQNASARTPASSASSKPEQIRPSRTNSPASRHPTSEQKIPVIPTRIKTELLEQFKGLFGGINRYVEKRDNLIHRGLLNPGEADTQPAIRSAVTNELATGLAFSLNNYLSKRDQVVNAGIMTIEQANNLRKIKAIAEESLEEGLQYSLERYSDLKKKLVSAGIGTNEEWDALFLPK</sequence>
<feature type="region of interest" description="Disordered" evidence="4">
    <location>
        <begin position="353"/>
        <end position="376"/>
    </location>
</feature>
<feature type="region of interest" description="Disordered" evidence="4">
    <location>
        <begin position="395"/>
        <end position="430"/>
    </location>
</feature>